<evidence type="ECO:0000256" key="7">
    <source>
        <dbReference type="ARBA" id="ARBA00023157"/>
    </source>
</evidence>
<dbReference type="InterPro" id="IPR000070">
    <property type="entry name" value="Pectinesterase_cat"/>
</dbReference>
<sequence length="576" mass="64165">MDKQLFAGVANSSKNKKIFIVFASILLVAAEIRIVDGVNSKTTNTQSNNIRASAAHTIVKSSCSITLHPDLCYSTLSSVPNMTEKVTSLNDVIELAIEKTKERVQKNHLVIKTLEARTNLTTREKFALHDCQEMLDDTLEELDEVIGFLKTYPTEKRNRRHVDDMITYMSTTITNQDTCLDGFSHGKHERQLRESLIDVEINAQKMCSNVLALIKHLTNTDTVDQVKTNTRKLMNKDDEKWPEWLSAGDRRLLQSETVTPDVVVAADGSGDFTTISAAVEAATNRSSRRFVIGIAAGVYSEYVNVDNNKWNLMFVGSGLNSTIITGNRNVAIDNYTTFNSATVIAVGRGFLARDITFENTAGPEGHQAVAIRVGSDLSAFYRCNMLAFQDTLYVHSNRQFYVNCYIAGTVDFIFGNAEVILQDCDIYARRPGPDQRRNWVTAQSRTDPNQNTGIVIQKSRIGATSDLQPVQASIETYLGRPWRNFSRTVVMQSQISDVIHPAGWFRWSGAEVERDTTVYYGEYENAGDGADTSNRVTWPGFRVITDATEAQGFTVENFLDGADWLGNTGFPFSLGL</sequence>
<reference evidence="15" key="2">
    <citation type="submission" date="2017-02" db="EMBL/GenBank/DDBJ databases">
        <title>Sunflower complete genome.</title>
        <authorList>
            <person name="Langlade N."/>
            <person name="Munos S."/>
        </authorList>
    </citation>
    <scope>NUCLEOTIDE SEQUENCE [LARGE SCALE GENOMIC DNA]</scope>
    <source>
        <tissue evidence="15">Leaves</tissue>
    </source>
</reference>
<dbReference type="InterPro" id="IPR033131">
    <property type="entry name" value="Pectinesterase_Asp_AS"/>
</dbReference>
<accession>A0A251T2Y9</accession>
<dbReference type="FunFam" id="1.20.140.40:FF:000010">
    <property type="entry name" value="Pectinesterase"/>
    <property type="match status" value="1"/>
</dbReference>
<evidence type="ECO:0000313" key="15">
    <source>
        <dbReference type="EMBL" id="OTG04241.1"/>
    </source>
</evidence>
<dbReference type="GO" id="GO:0045490">
    <property type="term" value="P:pectin catabolic process"/>
    <property type="evidence" value="ECO:0007669"/>
    <property type="project" value="UniProtKB-UniRule"/>
</dbReference>
<dbReference type="STRING" id="4232.A0A251T2Y9"/>
<dbReference type="SMART" id="SM00856">
    <property type="entry name" value="PMEI"/>
    <property type="match status" value="1"/>
</dbReference>
<dbReference type="EC" id="3.1.1.11" evidence="4 12"/>
<evidence type="ECO:0000256" key="9">
    <source>
        <dbReference type="ARBA" id="ARBA00023316"/>
    </source>
</evidence>
<dbReference type="EMBL" id="MNCJ02000327">
    <property type="protein sequence ID" value="KAF5776815.1"/>
    <property type="molecule type" value="Genomic_DNA"/>
</dbReference>
<evidence type="ECO:0000256" key="11">
    <source>
        <dbReference type="PROSITE-ProRule" id="PRU10040"/>
    </source>
</evidence>
<keyword evidence="7" id="KW-1015">Disulfide bond</keyword>
<dbReference type="PROSITE" id="PS00503">
    <property type="entry name" value="PECTINESTERASE_2"/>
    <property type="match status" value="1"/>
</dbReference>
<reference evidence="14 16" key="1">
    <citation type="journal article" date="2017" name="Nature">
        <title>The sunflower genome provides insights into oil metabolism, flowering and Asterid evolution.</title>
        <authorList>
            <person name="Badouin H."/>
            <person name="Gouzy J."/>
            <person name="Grassa C.J."/>
            <person name="Murat F."/>
            <person name="Staton S.E."/>
            <person name="Cottret L."/>
            <person name="Lelandais-Briere C."/>
            <person name="Owens G.L."/>
            <person name="Carrere S."/>
            <person name="Mayjonade B."/>
            <person name="Legrand L."/>
            <person name="Gill N."/>
            <person name="Kane N.C."/>
            <person name="Bowers J.E."/>
            <person name="Hubner S."/>
            <person name="Bellec A."/>
            <person name="Berard A."/>
            <person name="Berges H."/>
            <person name="Blanchet N."/>
            <person name="Boniface M.C."/>
            <person name="Brunel D."/>
            <person name="Catrice O."/>
            <person name="Chaidir N."/>
            <person name="Claudel C."/>
            <person name="Donnadieu C."/>
            <person name="Faraut T."/>
            <person name="Fievet G."/>
            <person name="Helmstetter N."/>
            <person name="King M."/>
            <person name="Knapp S.J."/>
            <person name="Lai Z."/>
            <person name="Le Paslier M.C."/>
            <person name="Lippi Y."/>
            <person name="Lorenzon L."/>
            <person name="Mandel J.R."/>
            <person name="Marage G."/>
            <person name="Marchand G."/>
            <person name="Marquand E."/>
            <person name="Bret-Mestries E."/>
            <person name="Morien E."/>
            <person name="Nambeesan S."/>
            <person name="Nguyen T."/>
            <person name="Pegot-Espagnet P."/>
            <person name="Pouilly N."/>
            <person name="Raftis F."/>
            <person name="Sallet E."/>
            <person name="Schiex T."/>
            <person name="Thomas J."/>
            <person name="Vandecasteele C."/>
            <person name="Vares D."/>
            <person name="Vear F."/>
            <person name="Vautrin S."/>
            <person name="Crespi M."/>
            <person name="Mangin B."/>
            <person name="Burke J.M."/>
            <person name="Salse J."/>
            <person name="Munos S."/>
            <person name="Vincourt P."/>
            <person name="Rieseberg L.H."/>
            <person name="Langlade N.B."/>
        </authorList>
    </citation>
    <scope>NUCLEOTIDE SEQUENCE [LARGE SCALE GENOMIC DNA]</scope>
    <source>
        <strain evidence="16">cv. SF193</strain>
        <tissue evidence="14">Leaves</tissue>
    </source>
</reference>
<name>A0A251T2Y9_HELAN</name>
<comment type="similarity">
    <text evidence="3">In the C-terminal section; belongs to the pectinesterase family.</text>
</comment>
<dbReference type="InParanoid" id="A0A251T2Y9"/>
<dbReference type="NCBIfam" id="TIGR01614">
    <property type="entry name" value="PME_inhib"/>
    <property type="match status" value="1"/>
</dbReference>
<dbReference type="UniPathway" id="UPA00545">
    <property type="reaction ID" value="UER00823"/>
</dbReference>
<dbReference type="Proteomes" id="UP000215914">
    <property type="component" value="Chromosome 12"/>
</dbReference>
<dbReference type="SUPFAM" id="SSF101148">
    <property type="entry name" value="Plant invertase/pectin methylesterase inhibitor"/>
    <property type="match status" value="1"/>
</dbReference>
<evidence type="ECO:0000256" key="12">
    <source>
        <dbReference type="RuleBase" id="RU000589"/>
    </source>
</evidence>
<proteinExistence type="inferred from homology"/>
<keyword evidence="16" id="KW-1185">Reference proteome</keyword>
<evidence type="ECO:0000259" key="13">
    <source>
        <dbReference type="SMART" id="SM00856"/>
    </source>
</evidence>
<evidence type="ECO:0000313" key="16">
    <source>
        <dbReference type="Proteomes" id="UP000215914"/>
    </source>
</evidence>
<dbReference type="Gene3D" id="1.20.140.40">
    <property type="entry name" value="Invertase/pectin methylesterase inhibitor family protein"/>
    <property type="match status" value="1"/>
</dbReference>
<dbReference type="InterPro" id="IPR035513">
    <property type="entry name" value="Invertase/methylesterase_inhib"/>
</dbReference>
<dbReference type="AlphaFoldDB" id="A0A251T2Y9"/>
<dbReference type="InterPro" id="IPR012334">
    <property type="entry name" value="Pectin_lyas_fold"/>
</dbReference>
<keyword evidence="9" id="KW-0961">Cell wall biogenesis/degradation</keyword>
<evidence type="ECO:0000256" key="1">
    <source>
        <dbReference type="ARBA" id="ARBA00005184"/>
    </source>
</evidence>
<dbReference type="InterPro" id="IPR006501">
    <property type="entry name" value="Pectinesterase_inhib_dom"/>
</dbReference>
<protein>
    <recommendedName>
        <fullName evidence="4 12">Pectinesterase</fullName>
        <ecNumber evidence="4 12">3.1.1.11</ecNumber>
    </recommendedName>
</protein>
<dbReference type="InterPro" id="IPR011050">
    <property type="entry name" value="Pectin_lyase_fold/virulence"/>
</dbReference>
<dbReference type="Gene3D" id="2.160.20.10">
    <property type="entry name" value="Single-stranded right-handed beta-helix, Pectin lyase-like"/>
    <property type="match status" value="1"/>
</dbReference>
<dbReference type="OrthoDB" id="2019149at2759"/>
<reference evidence="14" key="3">
    <citation type="submission" date="2020-06" db="EMBL/GenBank/DDBJ databases">
        <title>Helianthus annuus Genome sequencing and assembly Release 2.</title>
        <authorList>
            <person name="Gouzy J."/>
            <person name="Langlade N."/>
            <person name="Munos S."/>
        </authorList>
    </citation>
    <scope>NUCLEOTIDE SEQUENCE</scope>
    <source>
        <tissue evidence="14">Leaves</tissue>
    </source>
</reference>
<keyword evidence="6 12" id="KW-0063">Aspartyl esterase</keyword>
<dbReference type="GO" id="GO:0042545">
    <property type="term" value="P:cell wall modification"/>
    <property type="evidence" value="ECO:0007669"/>
    <property type="project" value="UniProtKB-UniRule"/>
</dbReference>
<evidence type="ECO:0000256" key="5">
    <source>
        <dbReference type="ARBA" id="ARBA00022801"/>
    </source>
</evidence>
<feature type="domain" description="Pectinesterase inhibitor" evidence="13">
    <location>
        <begin position="54"/>
        <end position="213"/>
    </location>
</feature>
<comment type="similarity">
    <text evidence="2">In the N-terminal section; belongs to the PMEI family.</text>
</comment>
<dbReference type="PANTHER" id="PTHR31707">
    <property type="entry name" value="PECTINESTERASE"/>
    <property type="match status" value="1"/>
</dbReference>
<evidence type="ECO:0000256" key="3">
    <source>
        <dbReference type="ARBA" id="ARBA00007786"/>
    </source>
</evidence>
<organism evidence="15 16">
    <name type="scientific">Helianthus annuus</name>
    <name type="common">Common sunflower</name>
    <dbReference type="NCBI Taxonomy" id="4232"/>
    <lineage>
        <taxon>Eukaryota</taxon>
        <taxon>Viridiplantae</taxon>
        <taxon>Streptophyta</taxon>
        <taxon>Embryophyta</taxon>
        <taxon>Tracheophyta</taxon>
        <taxon>Spermatophyta</taxon>
        <taxon>Magnoliopsida</taxon>
        <taxon>eudicotyledons</taxon>
        <taxon>Gunneridae</taxon>
        <taxon>Pentapetalae</taxon>
        <taxon>asterids</taxon>
        <taxon>campanulids</taxon>
        <taxon>Asterales</taxon>
        <taxon>Asteraceae</taxon>
        <taxon>Asteroideae</taxon>
        <taxon>Heliantheae alliance</taxon>
        <taxon>Heliantheae</taxon>
        <taxon>Helianthus</taxon>
    </lineage>
</organism>
<evidence type="ECO:0000256" key="4">
    <source>
        <dbReference type="ARBA" id="ARBA00013229"/>
    </source>
</evidence>
<dbReference type="GO" id="GO:0046910">
    <property type="term" value="F:pectinesterase inhibitor activity"/>
    <property type="evidence" value="ECO:0000318"/>
    <property type="project" value="GO_Central"/>
</dbReference>
<dbReference type="Gramene" id="mRNA:HanXRQr2_Chr12g0528441">
    <property type="protein sequence ID" value="mRNA:HanXRQr2_Chr12g0528441"/>
    <property type="gene ID" value="HanXRQr2_Chr12g0528441"/>
</dbReference>
<dbReference type="EMBL" id="CM007901">
    <property type="protein sequence ID" value="OTG04241.1"/>
    <property type="molecule type" value="Genomic_DNA"/>
</dbReference>
<dbReference type="CDD" id="cd15798">
    <property type="entry name" value="PMEI-like_3"/>
    <property type="match status" value="1"/>
</dbReference>
<evidence type="ECO:0000256" key="2">
    <source>
        <dbReference type="ARBA" id="ARBA00006027"/>
    </source>
</evidence>
<dbReference type="FunFam" id="2.160.20.10:FF:000001">
    <property type="entry name" value="Pectinesterase"/>
    <property type="match status" value="1"/>
</dbReference>
<keyword evidence="8" id="KW-0325">Glycoprotein</keyword>
<comment type="catalytic activity">
    <reaction evidence="10 12">
        <text>[(1-&gt;4)-alpha-D-galacturonosyl methyl ester](n) + n H2O = [(1-&gt;4)-alpha-D-galacturonosyl](n) + n methanol + n H(+)</text>
        <dbReference type="Rhea" id="RHEA:22380"/>
        <dbReference type="Rhea" id="RHEA-COMP:14570"/>
        <dbReference type="Rhea" id="RHEA-COMP:14573"/>
        <dbReference type="ChEBI" id="CHEBI:15377"/>
        <dbReference type="ChEBI" id="CHEBI:15378"/>
        <dbReference type="ChEBI" id="CHEBI:17790"/>
        <dbReference type="ChEBI" id="CHEBI:140522"/>
        <dbReference type="ChEBI" id="CHEBI:140523"/>
        <dbReference type="EC" id="3.1.1.11"/>
    </reaction>
</comment>
<feature type="active site" evidence="11">
    <location>
        <position position="411"/>
    </location>
</feature>
<dbReference type="Pfam" id="PF04043">
    <property type="entry name" value="PMEI"/>
    <property type="match status" value="1"/>
</dbReference>
<dbReference type="Pfam" id="PF01095">
    <property type="entry name" value="Pectinesterase"/>
    <property type="match status" value="1"/>
</dbReference>
<evidence type="ECO:0000313" key="14">
    <source>
        <dbReference type="EMBL" id="KAF5776815.1"/>
    </source>
</evidence>
<dbReference type="OMA" id="TIYPEAC"/>
<keyword evidence="5 12" id="KW-0378">Hydrolase</keyword>
<gene>
    <name evidence="15" type="ORF">HannXRQ_Chr12g0360101</name>
    <name evidence="14" type="ORF">HanXRQr2_Chr12g0528441</name>
</gene>
<evidence type="ECO:0000256" key="10">
    <source>
        <dbReference type="ARBA" id="ARBA00047928"/>
    </source>
</evidence>
<dbReference type="GO" id="GO:0030599">
    <property type="term" value="F:pectinesterase activity"/>
    <property type="evidence" value="ECO:0000318"/>
    <property type="project" value="GO_Central"/>
</dbReference>
<evidence type="ECO:0000256" key="6">
    <source>
        <dbReference type="ARBA" id="ARBA00023085"/>
    </source>
</evidence>
<dbReference type="SUPFAM" id="SSF51126">
    <property type="entry name" value="Pectin lyase-like"/>
    <property type="match status" value="1"/>
</dbReference>
<comment type="pathway">
    <text evidence="1 12">Glycan metabolism; pectin degradation; 2-dehydro-3-deoxy-D-gluconate from pectin: step 1/5.</text>
</comment>
<evidence type="ECO:0000256" key="8">
    <source>
        <dbReference type="ARBA" id="ARBA00023180"/>
    </source>
</evidence>